<gene>
    <name evidence="2" type="ORF">CLAFUR5_00882</name>
</gene>
<evidence type="ECO:0000313" key="3">
    <source>
        <dbReference type="Proteomes" id="UP000756132"/>
    </source>
</evidence>
<dbReference type="RefSeq" id="XP_047756239.1">
    <property type="nucleotide sequence ID" value="XM_047900030.1"/>
</dbReference>
<dbReference type="Pfam" id="PF11312">
    <property type="entry name" value="Methyltransf_34"/>
    <property type="match status" value="1"/>
</dbReference>
<reference evidence="2" key="2">
    <citation type="journal article" date="2022" name="Microb. Genom.">
        <title>A chromosome-scale genome assembly of the tomato pathogen Cladosporium fulvum reveals a compartmentalized genome architecture and the presence of a dispensable chromosome.</title>
        <authorList>
            <person name="Zaccaron A.Z."/>
            <person name="Chen L.H."/>
            <person name="Samaras A."/>
            <person name="Stergiopoulos I."/>
        </authorList>
    </citation>
    <scope>NUCLEOTIDE SEQUENCE</scope>
    <source>
        <strain evidence="2">Race5_Kim</strain>
    </source>
</reference>
<evidence type="ECO:0000256" key="1">
    <source>
        <dbReference type="SAM" id="MobiDB-lite"/>
    </source>
</evidence>
<feature type="region of interest" description="Disordered" evidence="1">
    <location>
        <begin position="1"/>
        <end position="37"/>
    </location>
</feature>
<dbReference type="OMA" id="DMRYQVH"/>
<sequence>MARGNSQAPAAKSKPKAKAHKSEKNKQSACSASRQESDIPQELQQQCLNVFQNALKPSEQDATILQEVKGHLYNRDFAIAFGKEEYLRVYASRWSPSRALAYVQILVDVQNQLLKIGSKTEGGAKEHALNTVCIGGGAGAEVMALAGWIMVDTTVLNHFHHIDAIFLDVAAWDSIVQDLHQAIVVPPELSKYASAAAKEANAAMLQPEVYKANFGQIDALSMSSEQTREVFANAELVTLLFTLNELYSNSVPKTQQLLSKLTSTLRAGAHLLVVDSPGSYSTVSINGAEKKYPMQWLLDYTLIGSGKQDVIHEHKWEKLVSDDSRWFRMPEGLKYPIELENMRYQIHLYRRLPEAENKA</sequence>
<dbReference type="Proteomes" id="UP000756132">
    <property type="component" value="Chromosome 1"/>
</dbReference>
<organism evidence="2 3">
    <name type="scientific">Passalora fulva</name>
    <name type="common">Tomato leaf mold</name>
    <name type="synonym">Cladosporium fulvum</name>
    <dbReference type="NCBI Taxonomy" id="5499"/>
    <lineage>
        <taxon>Eukaryota</taxon>
        <taxon>Fungi</taxon>
        <taxon>Dikarya</taxon>
        <taxon>Ascomycota</taxon>
        <taxon>Pezizomycotina</taxon>
        <taxon>Dothideomycetes</taxon>
        <taxon>Dothideomycetidae</taxon>
        <taxon>Mycosphaerellales</taxon>
        <taxon>Mycosphaerellaceae</taxon>
        <taxon>Fulvia</taxon>
    </lineage>
</organism>
<accession>A0A9Q8L811</accession>
<evidence type="ECO:0000313" key="2">
    <source>
        <dbReference type="EMBL" id="UJO11873.1"/>
    </source>
</evidence>
<proteinExistence type="predicted"/>
<keyword evidence="3" id="KW-1185">Reference proteome</keyword>
<dbReference type="EMBL" id="CP090163">
    <property type="protein sequence ID" value="UJO11873.1"/>
    <property type="molecule type" value="Genomic_DNA"/>
</dbReference>
<dbReference type="KEGG" id="ffu:CLAFUR5_00882"/>
<reference evidence="2" key="1">
    <citation type="submission" date="2021-12" db="EMBL/GenBank/DDBJ databases">
        <authorList>
            <person name="Zaccaron A."/>
            <person name="Stergiopoulos I."/>
        </authorList>
    </citation>
    <scope>NUCLEOTIDE SEQUENCE</scope>
    <source>
        <strain evidence="2">Race5_Kim</strain>
    </source>
</reference>
<dbReference type="InterPro" id="IPR021463">
    <property type="entry name" value="Methyltransf_34"/>
</dbReference>
<name>A0A9Q8L811_PASFU</name>
<dbReference type="OrthoDB" id="6419443at2759"/>
<dbReference type="GeneID" id="71980760"/>
<protein>
    <submittedName>
        <fullName evidence="2">25S rRNA (Uridine(2843)-N(3))-methyltransferase</fullName>
    </submittedName>
</protein>
<dbReference type="AlphaFoldDB" id="A0A9Q8L811"/>